<sequence length="2484" mass="265431">MEMGVNRGQPPGSVPAQGYQTLSNQDYMSNYGEDSSYYPGQCPQQGAMYHLNRPAKMSPNQGLTYRKHGIVGYQSSPDQVQYMAKKGVFMSECVQPMGVYNVRQPAQHSTVMYPPNGVSATQTLHINPGLGAQPGSYMARSMIPGHSPNQGQFQGPMVYQSPGQMQQRMMWYQEPSLSTPASAMPVRFSGNHGNQQLPMMSSPPQQSMMMSPQQQQMHHLMMSPGQSPAPPPGGMSPMWVMSQQPRMQHYSQESPLSGGTPCPSSPGYQTHPQHFHQYRPHAKSQHAASVHVTTPNYGSPPQQSSPSIPYSQALEGYPSPGHTPSHSSQATHAPSGSGNDYHSTLQTGLPASSRTHGTCVYTIANTQMLRGTTVSTGSLMLSDHGASSATRSVMSGDQRPGVSTFASSETESDYKNGDQIIIGAGNMADLPDVTGQSGSWTKSCDSSQCSLPMQSPGLVDNAFESKSVTVDSTIGSVSGAEDETSDRICMQRSYSCTKLDHSSPSGAVHSGTHATVTASGNNNKLSSPVKAFSSAEGDSRESGDVAMVVVPPSKTRLDSTTAITEYLMKEGTCKCGLSCPLLVSKTFNFDPEVVSTEWSADSIGNNDSLNSLCNHKWKMIAMATLQTTSILQTASQFTDGQQAASKVLEALSLNKKDGTKKKKSKVKGANAGNPYDGMLVSQLLMHRDKLREHGMNPVQSRLPYLECSGGQCSTNMDGSLKMSTPKSGMNPKCGNERDEVSVIGQVSNSDMGQMSTDCHALQHMHFGEMMATEGKYAFGIQGAGSINQFANGPHGLYCMGMHQKSSEEQMLAAGHNQLPYAQQKGCLPPGGQMFSLQLQMQAQVAAARSANTGHRCGVMSPSLSNHSQQSSPSPGHHHMHGRIGDIVNTPPPYITNSSPSSSAGMHHGSVKASSPNHPGASQVSTVPQTGDSPVKKKKRKKRRRDALNKTMSDLLERNTPCPNVDVRQFSEAASRGPASMQPAVGGFGARSQGEKVASFMDNPAAFLAQQAEMVTNKMKFTLMENIPYSKVTPNVDAVSKEDSLEHLLEVNTKTQAESANKSAIGEGMRCSQDTGHDNPQSPGSKEGVQREHSPSSNHQEIAASLSSQGVDAVGSTPVANHNPNEFPASCLLTAAARAKLAQPTSVGDGPAMTKPSNSWRFRIPSGPAPIRHVPPGGQHIGGGSIVYHHKIENQQAFHEGGIVNGGGILMVTSPAHRGDSLMVNCIPSMPFMLQDAMGSKGIHLLGDLVQNIATSTDCKSVVDVSDAAVIYNLLQCSMNEQLQAKLAAISSKEQASGAISVGQNSICIAGKNKLLDQLHGVPSHSTAEEGVLCKEGIQLKGIHDGQVNGLTLAQVSRKVAMSALNLPMPPLPDSAMTAVTNSITQVIPASGIQSLGCVQSSETHITSNTVQLNMVVEASNKAKAKADLNGSNPSNKVEVQHTVSNMDVKLEHSDCEDNNSPSLVGCNKLNNKANNVDNTRENAVLRTQIGSRPVAGLKTKIWVGRRKKRRRKKFIKTGNMEQHGDATGPKLASLGSLCYQDDDQTEMETGAVAEGDASTDLKSPMEMEQESEQPMADDGAIMMTAYQNEGFTMSQSNLLDSSQIVLGHGQEVQQQYVPAQGQEVGPVCFSSPGQHPGPVGATQGQGASIIQTVSFLPNMVGIDPNTGLVQSIHMPLTAGADSGKDQPVISTEQISPLAQSQVVQTVVQSLHIQNNVLVQGVTPSGVPSAFLQPLSAMGNALIPVFQSPVAVGGNCDDGALSVMSMTPASNSVEVQSTYAETRKKSCQVVSTQTEAVQTEDSCSDLMDPEGGGRLLVEYEDSILADDSYVLENDEAESSTVIYANHSSVGESSETTSLEPNVVGCSPEAPKSFESSSPIVEAQPTMTVSCKSIIKDSVCTADGQAAASSGQLECQSSASEANSHSMHTSESSGHPANKTIHRRHLQTRKLIGNTDGCCVVESASSEVADEVLLCAHSDSLSSLPVQQPANADGAVQTDSASESVTMPILSRESSVASDGLQVSDQEEGRINSAMEQIYTRLEDAVRRCLEQNVERSDVAVDLCQPPMKQNDEDLAGEVAKQDADIQALVDTQKEERFGDPPNLPVMTRLGKASKKRTFFQKNKCGRYKKKARKVVRNGLCGFVKAGLRQQRIAACKDSADVTRPDIAGKEPIPLNNNKSTDTLPEPPPDVTDNIPDKVKEPDAGNSEKENVKVSTNKVPPKPNKMSTSSSSGSSDGEANQSSDSSQSMATSEGDEVRCGNSPAIRCSNLLTSSPETGDMNCGGLADFEKLETIYAKNSTNHITATNRQIKTRRSLRSQLDNMLPNHGVKRAFCDRKVEEDNAGDSSGSASPDPGYVRTLSPGELIWGPVKTYPSWPGKLVSYNDVPKNPKSEDGKLWVHWFGFHTYSQVEPQELKTLTEGLEAHHSARQKHRKGRKLNSSLEAAIQEAMLELDRQMEQDNQSAIATDISMDTKVNKASNKRKRLR</sequence>
<dbReference type="Proteomes" id="UP001208570">
    <property type="component" value="Unassembled WGS sequence"/>
</dbReference>
<organism evidence="3 4">
    <name type="scientific">Paralvinella palmiformis</name>
    <dbReference type="NCBI Taxonomy" id="53620"/>
    <lineage>
        <taxon>Eukaryota</taxon>
        <taxon>Metazoa</taxon>
        <taxon>Spiralia</taxon>
        <taxon>Lophotrochozoa</taxon>
        <taxon>Annelida</taxon>
        <taxon>Polychaeta</taxon>
        <taxon>Sedentaria</taxon>
        <taxon>Canalipalpata</taxon>
        <taxon>Terebellida</taxon>
        <taxon>Terebelliformia</taxon>
        <taxon>Alvinellidae</taxon>
        <taxon>Paralvinella</taxon>
    </lineage>
</organism>
<dbReference type="PROSITE" id="PS50812">
    <property type="entry name" value="PWWP"/>
    <property type="match status" value="1"/>
</dbReference>
<feature type="region of interest" description="Disordered" evidence="1">
    <location>
        <begin position="853"/>
        <end position="962"/>
    </location>
</feature>
<dbReference type="SUPFAM" id="SSF63748">
    <property type="entry name" value="Tudor/PWWP/MBT"/>
    <property type="match status" value="1"/>
</dbReference>
<dbReference type="InterPro" id="IPR000313">
    <property type="entry name" value="PWWP_dom"/>
</dbReference>
<gene>
    <name evidence="3" type="ORF">LSH36_243g04001</name>
</gene>
<evidence type="ECO:0000259" key="2">
    <source>
        <dbReference type="PROSITE" id="PS50812"/>
    </source>
</evidence>
<feature type="compositionally biased region" description="Low complexity" evidence="1">
    <location>
        <begin position="2225"/>
        <end position="2246"/>
    </location>
</feature>
<dbReference type="GO" id="GO:0010369">
    <property type="term" value="C:chromocenter"/>
    <property type="evidence" value="ECO:0007669"/>
    <property type="project" value="TreeGrafter"/>
</dbReference>
<feature type="compositionally biased region" description="Polar residues" evidence="1">
    <location>
        <begin position="1071"/>
        <end position="1083"/>
    </location>
</feature>
<feature type="compositionally biased region" description="Polar residues" evidence="1">
    <location>
        <begin position="241"/>
        <end position="257"/>
    </location>
</feature>
<feature type="region of interest" description="Disordered" evidence="1">
    <location>
        <begin position="218"/>
        <end position="354"/>
    </location>
</feature>
<feature type="region of interest" description="Disordered" evidence="1">
    <location>
        <begin position="1052"/>
        <end position="1121"/>
    </location>
</feature>
<feature type="compositionally biased region" description="Polar residues" evidence="1">
    <location>
        <begin position="894"/>
        <end position="903"/>
    </location>
</feature>
<feature type="compositionally biased region" description="Polar residues" evidence="1">
    <location>
        <begin position="1094"/>
        <end position="1109"/>
    </location>
</feature>
<dbReference type="PANTHER" id="PTHR16112:SF16">
    <property type="entry name" value="SIX-BANDED, ISOFORM H"/>
    <property type="match status" value="1"/>
</dbReference>
<accession>A0AAD9JNK9</accession>
<proteinExistence type="predicted"/>
<dbReference type="PANTHER" id="PTHR16112">
    <property type="entry name" value="METHYL-CPG BINDING PROTEIN, DROSOPHILA"/>
    <property type="match status" value="1"/>
</dbReference>
<evidence type="ECO:0000313" key="4">
    <source>
        <dbReference type="Proteomes" id="UP001208570"/>
    </source>
</evidence>
<feature type="region of interest" description="Disordered" evidence="1">
    <location>
        <begin position="1914"/>
        <end position="1937"/>
    </location>
</feature>
<protein>
    <recommendedName>
        <fullName evidence="2">PWWP domain-containing protein</fullName>
    </recommendedName>
</protein>
<feature type="domain" description="PWWP" evidence="2">
    <location>
        <begin position="2360"/>
        <end position="2419"/>
    </location>
</feature>
<dbReference type="EMBL" id="JAODUP010000243">
    <property type="protein sequence ID" value="KAK2155310.1"/>
    <property type="molecule type" value="Genomic_DNA"/>
</dbReference>
<feature type="compositionally biased region" description="Basic and acidic residues" evidence="1">
    <location>
        <begin position="2193"/>
        <end position="2210"/>
    </location>
</feature>
<dbReference type="Gene3D" id="2.30.30.140">
    <property type="match status" value="1"/>
</dbReference>
<feature type="compositionally biased region" description="Low complexity" evidence="1">
    <location>
        <begin position="859"/>
        <end position="874"/>
    </location>
</feature>
<feature type="compositionally biased region" description="Polar residues" evidence="1">
    <location>
        <begin position="1914"/>
        <end position="1933"/>
    </location>
</feature>
<dbReference type="GO" id="GO:0005634">
    <property type="term" value="C:nucleus"/>
    <property type="evidence" value="ECO:0007669"/>
    <property type="project" value="TreeGrafter"/>
</dbReference>
<dbReference type="SMART" id="SM00293">
    <property type="entry name" value="PWWP"/>
    <property type="match status" value="1"/>
</dbReference>
<feature type="region of interest" description="Disordered" evidence="1">
    <location>
        <begin position="1846"/>
        <end position="1877"/>
    </location>
</feature>
<dbReference type="Pfam" id="PF00855">
    <property type="entry name" value="PWWP"/>
    <property type="match status" value="1"/>
</dbReference>
<dbReference type="GO" id="GO:0003682">
    <property type="term" value="F:chromatin binding"/>
    <property type="evidence" value="ECO:0007669"/>
    <property type="project" value="TreeGrafter"/>
</dbReference>
<feature type="compositionally biased region" description="Polar residues" evidence="1">
    <location>
        <begin position="911"/>
        <end position="931"/>
    </location>
</feature>
<evidence type="ECO:0000313" key="3">
    <source>
        <dbReference type="EMBL" id="KAK2155310.1"/>
    </source>
</evidence>
<feature type="compositionally biased region" description="Basic residues" evidence="1">
    <location>
        <begin position="273"/>
        <end position="284"/>
    </location>
</feature>
<keyword evidence="4" id="KW-1185">Reference proteome</keyword>
<reference evidence="3" key="1">
    <citation type="journal article" date="2023" name="Mol. Biol. Evol.">
        <title>Third-Generation Sequencing Reveals the Adaptive Role of the Epigenome in Three Deep-Sea Polychaetes.</title>
        <authorList>
            <person name="Perez M."/>
            <person name="Aroh O."/>
            <person name="Sun Y."/>
            <person name="Lan Y."/>
            <person name="Juniper S.K."/>
            <person name="Young C.R."/>
            <person name="Angers B."/>
            <person name="Qian P.Y."/>
        </authorList>
    </citation>
    <scope>NUCLEOTIDE SEQUENCE</scope>
    <source>
        <strain evidence="3">P08H-3</strain>
    </source>
</reference>
<feature type="compositionally biased region" description="Polar residues" evidence="1">
    <location>
        <begin position="1846"/>
        <end position="1858"/>
    </location>
</feature>
<feature type="compositionally biased region" description="Polar residues" evidence="1">
    <location>
        <begin position="322"/>
        <end position="354"/>
    </location>
</feature>
<name>A0AAD9JNK9_9ANNE</name>
<comment type="caution">
    <text evidence="3">The sequence shown here is derived from an EMBL/GenBank/DDBJ whole genome shotgun (WGS) entry which is preliminary data.</text>
</comment>
<feature type="region of interest" description="Disordered" evidence="1">
    <location>
        <begin position="2462"/>
        <end position="2484"/>
    </location>
</feature>
<feature type="compositionally biased region" description="Polar residues" evidence="1">
    <location>
        <begin position="1052"/>
        <end position="1061"/>
    </location>
</feature>
<feature type="compositionally biased region" description="Low complexity" evidence="1">
    <location>
        <begin position="299"/>
        <end position="312"/>
    </location>
</feature>
<evidence type="ECO:0000256" key="1">
    <source>
        <dbReference type="SAM" id="MobiDB-lite"/>
    </source>
</evidence>
<feature type="region of interest" description="Disordered" evidence="1">
    <location>
        <begin position="2154"/>
        <end position="2260"/>
    </location>
</feature>
<feature type="region of interest" description="Disordered" evidence="1">
    <location>
        <begin position="1"/>
        <end position="20"/>
    </location>
</feature>
<dbReference type="CDD" id="cd20141">
    <property type="entry name" value="PWWP_MBD5"/>
    <property type="match status" value="1"/>
</dbReference>
<feature type="region of interest" description="Disordered" evidence="1">
    <location>
        <begin position="389"/>
        <end position="410"/>
    </location>
</feature>
<feature type="compositionally biased region" description="Basic residues" evidence="1">
    <location>
        <begin position="935"/>
        <end position="944"/>
    </location>
</feature>
<feature type="compositionally biased region" description="Basic and acidic residues" evidence="1">
    <location>
        <begin position="2156"/>
        <end position="2167"/>
    </location>
</feature>